<dbReference type="AlphaFoldDB" id="A0A6S7K6E0"/>
<dbReference type="OrthoDB" id="10068389at2759"/>
<name>A0A6S7K6E0_PARCT</name>
<dbReference type="GO" id="GO:0003824">
    <property type="term" value="F:catalytic activity"/>
    <property type="evidence" value="ECO:0007669"/>
    <property type="project" value="InterPro"/>
</dbReference>
<gene>
    <name evidence="2" type="ORF">PACLA_8A027435</name>
</gene>
<accession>A0A6S7K6E0</accession>
<dbReference type="InterPro" id="IPR005135">
    <property type="entry name" value="Endo/exonuclease/phosphatase"/>
</dbReference>
<dbReference type="InterPro" id="IPR036691">
    <property type="entry name" value="Endo/exonu/phosph_ase_sf"/>
</dbReference>
<evidence type="ECO:0000313" key="3">
    <source>
        <dbReference type="Proteomes" id="UP001152795"/>
    </source>
</evidence>
<proteinExistence type="predicted"/>
<feature type="non-terminal residue" evidence="2">
    <location>
        <position position="101"/>
    </location>
</feature>
<dbReference type="Proteomes" id="UP001152795">
    <property type="component" value="Unassembled WGS sequence"/>
</dbReference>
<sequence>MAHLNVASLPKHIDELRLQLTKQSLDILSINETRLDDTINDGLIHLNGYDVLRKDRNRMGGGVAIYFRDNINIKNRNDLVPDSLEALCVEVRKPKSKPILI</sequence>
<dbReference type="SUPFAM" id="SSF56219">
    <property type="entry name" value="DNase I-like"/>
    <property type="match status" value="1"/>
</dbReference>
<keyword evidence="3" id="KW-1185">Reference proteome</keyword>
<evidence type="ECO:0000313" key="2">
    <source>
        <dbReference type="EMBL" id="CAB4037390.1"/>
    </source>
</evidence>
<comment type="caution">
    <text evidence="2">The sequence shown here is derived from an EMBL/GenBank/DDBJ whole genome shotgun (WGS) entry which is preliminary data.</text>
</comment>
<dbReference type="Gene3D" id="3.60.10.10">
    <property type="entry name" value="Endonuclease/exonuclease/phosphatase"/>
    <property type="match status" value="1"/>
</dbReference>
<reference evidence="2" key="1">
    <citation type="submission" date="2020-04" db="EMBL/GenBank/DDBJ databases">
        <authorList>
            <person name="Alioto T."/>
            <person name="Alioto T."/>
            <person name="Gomez Garrido J."/>
        </authorList>
    </citation>
    <scope>NUCLEOTIDE SEQUENCE</scope>
    <source>
        <strain evidence="2">A484AB</strain>
    </source>
</reference>
<protein>
    <submittedName>
        <fullName evidence="2">Partial</fullName>
    </submittedName>
</protein>
<organism evidence="2 3">
    <name type="scientific">Paramuricea clavata</name>
    <name type="common">Red gorgonian</name>
    <name type="synonym">Violescent sea-whip</name>
    <dbReference type="NCBI Taxonomy" id="317549"/>
    <lineage>
        <taxon>Eukaryota</taxon>
        <taxon>Metazoa</taxon>
        <taxon>Cnidaria</taxon>
        <taxon>Anthozoa</taxon>
        <taxon>Octocorallia</taxon>
        <taxon>Malacalcyonacea</taxon>
        <taxon>Plexauridae</taxon>
        <taxon>Paramuricea</taxon>
    </lineage>
</organism>
<dbReference type="EMBL" id="CACRXK020023034">
    <property type="protein sequence ID" value="CAB4037390.1"/>
    <property type="molecule type" value="Genomic_DNA"/>
</dbReference>
<evidence type="ECO:0000259" key="1">
    <source>
        <dbReference type="Pfam" id="PF03372"/>
    </source>
</evidence>
<feature type="domain" description="Endonuclease/exonuclease/phosphatase" evidence="1">
    <location>
        <begin position="4"/>
        <end position="90"/>
    </location>
</feature>
<dbReference type="Pfam" id="PF03372">
    <property type="entry name" value="Exo_endo_phos"/>
    <property type="match status" value="1"/>
</dbReference>